<dbReference type="Proteomes" id="UP000252100">
    <property type="component" value="Chromosome"/>
</dbReference>
<dbReference type="EMBL" id="CP031092">
    <property type="protein sequence ID" value="AXF56199.1"/>
    <property type="molecule type" value="Genomic_DNA"/>
</dbReference>
<dbReference type="RefSeq" id="WP_114372769.1">
    <property type="nucleotide sequence ID" value="NZ_CP031092.1"/>
</dbReference>
<proteinExistence type="predicted"/>
<dbReference type="OrthoDB" id="2973720at2"/>
<accession>A0A345BZ18</accession>
<evidence type="ECO:0000313" key="2">
    <source>
        <dbReference type="EMBL" id="AXF56199.1"/>
    </source>
</evidence>
<keyword evidence="1" id="KW-0812">Transmembrane</keyword>
<keyword evidence="3" id="KW-1185">Reference proteome</keyword>
<name>A0A345BZ18_9BACI</name>
<organism evidence="2 3">
    <name type="scientific">Salicibibacter kimchii</name>
    <dbReference type="NCBI Taxonomy" id="2099786"/>
    <lineage>
        <taxon>Bacteria</taxon>
        <taxon>Bacillati</taxon>
        <taxon>Bacillota</taxon>
        <taxon>Bacilli</taxon>
        <taxon>Bacillales</taxon>
        <taxon>Bacillaceae</taxon>
        <taxon>Salicibibacter</taxon>
    </lineage>
</organism>
<evidence type="ECO:0000256" key="1">
    <source>
        <dbReference type="SAM" id="Phobius"/>
    </source>
</evidence>
<reference evidence="2 3" key="1">
    <citation type="journal article" date="2018" name="J. Microbiol.">
        <title>Salicibibacter kimchii gen. nov., sp. nov., a moderately halophilic and alkalitolerant bacterium in the family Bacillaceae, isolated from kimchi.</title>
        <authorList>
            <person name="Jang J.Y."/>
            <person name="Oh Y.J."/>
            <person name="Lim S.K."/>
            <person name="Park H.K."/>
            <person name="Lee C."/>
            <person name="Kim J.Y."/>
            <person name="Lee M.A."/>
            <person name="Choi H.J."/>
        </authorList>
    </citation>
    <scope>NUCLEOTIDE SEQUENCE [LARGE SCALE GENOMIC DNA]</scope>
    <source>
        <strain evidence="2 3">NKC1-1</strain>
    </source>
</reference>
<evidence type="ECO:0000313" key="3">
    <source>
        <dbReference type="Proteomes" id="UP000252100"/>
    </source>
</evidence>
<dbReference type="KEGG" id="rue:DT065_09350"/>
<keyword evidence="1" id="KW-1133">Transmembrane helix</keyword>
<feature type="transmembrane region" description="Helical" evidence="1">
    <location>
        <begin position="34"/>
        <end position="52"/>
    </location>
</feature>
<keyword evidence="1" id="KW-0472">Membrane</keyword>
<protein>
    <submittedName>
        <fullName evidence="2">Uncharacterized protein</fullName>
    </submittedName>
</protein>
<gene>
    <name evidence="2" type="ORF">DT065_09350</name>
</gene>
<sequence length="62" mass="6986">MERQRLLLILSAMVASIFFFFFGLFTAVEAISTIAQVLGFCGIIFTFLYGLLSKRTKKEVST</sequence>
<feature type="transmembrane region" description="Helical" evidence="1">
    <location>
        <begin position="7"/>
        <end position="28"/>
    </location>
</feature>
<dbReference type="AlphaFoldDB" id="A0A345BZ18"/>